<accession>A0ABW8AJL7</accession>
<name>A0ABW8AJL7_9ACTN</name>
<reference evidence="2 3" key="1">
    <citation type="submission" date="2024-10" db="EMBL/GenBank/DDBJ databases">
        <title>The Natural Products Discovery Center: Release of the First 8490 Sequenced Strains for Exploring Actinobacteria Biosynthetic Diversity.</title>
        <authorList>
            <person name="Kalkreuter E."/>
            <person name="Kautsar S.A."/>
            <person name="Yang D."/>
            <person name="Bader C.D."/>
            <person name="Teijaro C.N."/>
            <person name="Fluegel L."/>
            <person name="Davis C.M."/>
            <person name="Simpson J.R."/>
            <person name="Lauterbach L."/>
            <person name="Steele A.D."/>
            <person name="Gui C."/>
            <person name="Meng S."/>
            <person name="Li G."/>
            <person name="Viehrig K."/>
            <person name="Ye F."/>
            <person name="Su P."/>
            <person name="Kiefer A.F."/>
            <person name="Nichols A."/>
            <person name="Cepeda A.J."/>
            <person name="Yan W."/>
            <person name="Fan B."/>
            <person name="Jiang Y."/>
            <person name="Adhikari A."/>
            <person name="Zheng C.-J."/>
            <person name="Schuster L."/>
            <person name="Cowan T.M."/>
            <person name="Smanski M.J."/>
            <person name="Chevrette M.G."/>
            <person name="De Carvalho L.P.S."/>
            <person name="Shen B."/>
        </authorList>
    </citation>
    <scope>NUCLEOTIDE SEQUENCE [LARGE SCALE GENOMIC DNA]</scope>
    <source>
        <strain evidence="2 3">NPDC049639</strain>
    </source>
</reference>
<keyword evidence="1" id="KW-0472">Membrane</keyword>
<gene>
    <name evidence="2" type="ORF">ACIB24_05735</name>
</gene>
<feature type="transmembrane region" description="Helical" evidence="1">
    <location>
        <begin position="43"/>
        <end position="62"/>
    </location>
</feature>
<proteinExistence type="predicted"/>
<feature type="transmembrane region" description="Helical" evidence="1">
    <location>
        <begin position="74"/>
        <end position="97"/>
    </location>
</feature>
<dbReference type="Proteomes" id="UP001612915">
    <property type="component" value="Unassembled WGS sequence"/>
</dbReference>
<keyword evidence="1" id="KW-0812">Transmembrane</keyword>
<sequence length="103" mass="10420">MEAVQRALSALVVLAVVAVAAYLGSVVVLMGLSWAIAGGDLNPLGRFIACCLVSAPAVVALISGRYLYRAQTRGAYLVIGTAGVTLAGSFAAVMLALPYHGGL</sequence>
<keyword evidence="1" id="KW-1133">Transmembrane helix</keyword>
<evidence type="ECO:0000313" key="3">
    <source>
        <dbReference type="Proteomes" id="UP001612915"/>
    </source>
</evidence>
<protein>
    <submittedName>
        <fullName evidence="2">Uncharacterized protein</fullName>
    </submittedName>
</protein>
<dbReference type="EMBL" id="JBITLV010000001">
    <property type="protein sequence ID" value="MFI7586559.1"/>
    <property type="molecule type" value="Genomic_DNA"/>
</dbReference>
<evidence type="ECO:0000313" key="2">
    <source>
        <dbReference type="EMBL" id="MFI7586559.1"/>
    </source>
</evidence>
<dbReference type="RefSeq" id="WP_398276411.1">
    <property type="nucleotide sequence ID" value="NZ_JBITLV010000001.1"/>
</dbReference>
<feature type="transmembrane region" description="Helical" evidence="1">
    <location>
        <begin position="12"/>
        <end position="37"/>
    </location>
</feature>
<organism evidence="2 3">
    <name type="scientific">Spongisporangium articulatum</name>
    <dbReference type="NCBI Taxonomy" id="3362603"/>
    <lineage>
        <taxon>Bacteria</taxon>
        <taxon>Bacillati</taxon>
        <taxon>Actinomycetota</taxon>
        <taxon>Actinomycetes</taxon>
        <taxon>Kineosporiales</taxon>
        <taxon>Kineosporiaceae</taxon>
        <taxon>Spongisporangium</taxon>
    </lineage>
</organism>
<comment type="caution">
    <text evidence="2">The sequence shown here is derived from an EMBL/GenBank/DDBJ whole genome shotgun (WGS) entry which is preliminary data.</text>
</comment>
<evidence type="ECO:0000256" key="1">
    <source>
        <dbReference type="SAM" id="Phobius"/>
    </source>
</evidence>
<keyword evidence="3" id="KW-1185">Reference proteome</keyword>